<dbReference type="EMBL" id="ML170168">
    <property type="protein sequence ID" value="TDL23981.1"/>
    <property type="molecule type" value="Genomic_DNA"/>
</dbReference>
<dbReference type="InterPro" id="IPR019544">
    <property type="entry name" value="Tetratricopeptide_SHNi-TPR_dom"/>
</dbReference>
<protein>
    <recommendedName>
        <fullName evidence="4">Tetratricopeptide SHNi-TPR domain-containing protein</fullName>
    </recommendedName>
</protein>
<keyword evidence="1" id="KW-0677">Repeat</keyword>
<evidence type="ECO:0000256" key="1">
    <source>
        <dbReference type="ARBA" id="ARBA00022737"/>
    </source>
</evidence>
<dbReference type="VEuPathDB" id="FungiDB:BD410DRAFT_897140"/>
<feature type="region of interest" description="Disordered" evidence="3">
    <location>
        <begin position="74"/>
        <end position="102"/>
    </location>
</feature>
<feature type="compositionally biased region" description="Acidic residues" evidence="3">
    <location>
        <begin position="126"/>
        <end position="148"/>
    </location>
</feature>
<name>A0A4Y7Q9K6_9AGAM</name>
<keyword evidence="2" id="KW-0802">TPR repeat</keyword>
<dbReference type="Proteomes" id="UP000294933">
    <property type="component" value="Unassembled WGS sequence"/>
</dbReference>
<evidence type="ECO:0000256" key="3">
    <source>
        <dbReference type="SAM" id="MobiDB-lite"/>
    </source>
</evidence>
<dbReference type="Pfam" id="PF10516">
    <property type="entry name" value="SHNi-TPR"/>
    <property type="match status" value="1"/>
</dbReference>
<accession>A0A4Y7Q9K6</accession>
<dbReference type="InterPro" id="IPR051730">
    <property type="entry name" value="NASP-like"/>
</dbReference>
<feature type="region of interest" description="Disordered" evidence="3">
    <location>
        <begin position="124"/>
        <end position="149"/>
    </location>
</feature>
<dbReference type="PANTHER" id="PTHR15081:SF1">
    <property type="entry name" value="NUCLEAR AUTOANTIGENIC SPERM PROTEIN"/>
    <property type="match status" value="1"/>
</dbReference>
<keyword evidence="6" id="KW-1185">Reference proteome</keyword>
<gene>
    <name evidence="5" type="ORF">BD410DRAFT_897140</name>
</gene>
<feature type="compositionally biased region" description="Basic and acidic residues" evidence="3">
    <location>
        <begin position="390"/>
        <end position="411"/>
    </location>
</feature>
<feature type="region of interest" description="Disordered" evidence="3">
    <location>
        <begin position="372"/>
        <end position="411"/>
    </location>
</feature>
<dbReference type="GO" id="GO:0005654">
    <property type="term" value="C:nucleoplasm"/>
    <property type="evidence" value="ECO:0007669"/>
    <property type="project" value="TreeGrafter"/>
</dbReference>
<dbReference type="AlphaFoldDB" id="A0A4Y7Q9K6"/>
<dbReference type="PANTHER" id="PTHR15081">
    <property type="entry name" value="NUCLEAR AUTOANTIGENIC SPERM PROTEIN NASP -RELATED"/>
    <property type="match status" value="1"/>
</dbReference>
<dbReference type="SUPFAM" id="SSF48452">
    <property type="entry name" value="TPR-like"/>
    <property type="match status" value="1"/>
</dbReference>
<sequence>MSAEDSITESIEQGKRAFALRKFEQAVDHYATALELVTAKYGDNAPEAADLYFSYGKALLENAISQSAVLGKEQAEEELGDTDAGHKGENGPVLSFEGDADDDDALVADGEDVAVDLFADARKATEEEDVKADEEDDGEDEGEPEDDFNAAWEVLDLARALYEKQKDEDDEIKLKLADTYIALGDVSLETEKFDQAITDYETGAVLKNEILPFSSRHIAEAHYKLSMVLDLTSGRLGDAIEHAEKALGSVDARLAELRLGLSGQMKVEPEPAESAKKDVKGKGKAVARRLVRDELVQNMSKPQLESEIKDLEGLREDVALKVEELKTSPGGLSETAPTLVAKALDLALNAPKSSSGGLGSSAVNDLTSMVVKKKKKVAEAPPEANGSGKRKAEEEDHVNGADKKMKVDPQS</sequence>
<evidence type="ECO:0000259" key="4">
    <source>
        <dbReference type="Pfam" id="PF10516"/>
    </source>
</evidence>
<dbReference type="Gene3D" id="1.25.40.10">
    <property type="entry name" value="Tetratricopeptide repeat domain"/>
    <property type="match status" value="1"/>
</dbReference>
<dbReference type="STRING" id="50990.A0A4Y7Q9K6"/>
<dbReference type="InterPro" id="IPR011990">
    <property type="entry name" value="TPR-like_helical_dom_sf"/>
</dbReference>
<dbReference type="OrthoDB" id="5587616at2759"/>
<evidence type="ECO:0000256" key="2">
    <source>
        <dbReference type="ARBA" id="ARBA00022803"/>
    </source>
</evidence>
<evidence type="ECO:0000313" key="6">
    <source>
        <dbReference type="Proteomes" id="UP000294933"/>
    </source>
</evidence>
<dbReference type="GO" id="GO:0034080">
    <property type="term" value="P:CENP-A containing chromatin assembly"/>
    <property type="evidence" value="ECO:0007669"/>
    <property type="project" value="TreeGrafter"/>
</dbReference>
<dbReference type="GO" id="GO:0042393">
    <property type="term" value="F:histone binding"/>
    <property type="evidence" value="ECO:0007669"/>
    <property type="project" value="TreeGrafter"/>
</dbReference>
<reference evidence="5 6" key="1">
    <citation type="submission" date="2018-06" db="EMBL/GenBank/DDBJ databases">
        <title>A transcriptomic atlas of mushroom development highlights an independent origin of complex multicellularity.</title>
        <authorList>
            <consortium name="DOE Joint Genome Institute"/>
            <person name="Krizsan K."/>
            <person name="Almasi E."/>
            <person name="Merenyi Z."/>
            <person name="Sahu N."/>
            <person name="Viragh M."/>
            <person name="Koszo T."/>
            <person name="Mondo S."/>
            <person name="Kiss B."/>
            <person name="Balint B."/>
            <person name="Kues U."/>
            <person name="Barry K."/>
            <person name="Hegedus J.C."/>
            <person name="Henrissat B."/>
            <person name="Johnson J."/>
            <person name="Lipzen A."/>
            <person name="Ohm R."/>
            <person name="Nagy I."/>
            <person name="Pangilinan J."/>
            <person name="Yan J."/>
            <person name="Xiong Y."/>
            <person name="Grigoriev I.V."/>
            <person name="Hibbett D.S."/>
            <person name="Nagy L.G."/>
        </authorList>
    </citation>
    <scope>NUCLEOTIDE SEQUENCE [LARGE SCALE GENOMIC DNA]</scope>
    <source>
        <strain evidence="5 6">SZMC22713</strain>
    </source>
</reference>
<organism evidence="5 6">
    <name type="scientific">Rickenella mellea</name>
    <dbReference type="NCBI Taxonomy" id="50990"/>
    <lineage>
        <taxon>Eukaryota</taxon>
        <taxon>Fungi</taxon>
        <taxon>Dikarya</taxon>
        <taxon>Basidiomycota</taxon>
        <taxon>Agaricomycotina</taxon>
        <taxon>Agaricomycetes</taxon>
        <taxon>Hymenochaetales</taxon>
        <taxon>Rickenellaceae</taxon>
        <taxon>Rickenella</taxon>
    </lineage>
</organism>
<evidence type="ECO:0000313" key="5">
    <source>
        <dbReference type="EMBL" id="TDL23981.1"/>
    </source>
</evidence>
<dbReference type="GO" id="GO:0006335">
    <property type="term" value="P:DNA replication-dependent chromatin assembly"/>
    <property type="evidence" value="ECO:0007669"/>
    <property type="project" value="TreeGrafter"/>
</dbReference>
<feature type="domain" description="Tetratricopeptide SHNi-TPR" evidence="4">
    <location>
        <begin position="177"/>
        <end position="213"/>
    </location>
</feature>
<proteinExistence type="predicted"/>